<evidence type="ECO:0000256" key="1">
    <source>
        <dbReference type="SAM" id="MobiDB-lite"/>
    </source>
</evidence>
<name>A0A1E2VAS4_9GAMM</name>
<protein>
    <submittedName>
        <fullName evidence="2">Uncharacterized protein</fullName>
    </submittedName>
</protein>
<comment type="caution">
    <text evidence="2">The sequence shown here is derived from an EMBL/GenBank/DDBJ whole genome shotgun (WGS) entry which is preliminary data.</text>
</comment>
<evidence type="ECO:0000313" key="3">
    <source>
        <dbReference type="Proteomes" id="UP000094291"/>
    </source>
</evidence>
<gene>
    <name evidence="2" type="ORF">BFW38_10690</name>
</gene>
<dbReference type="Proteomes" id="UP000094291">
    <property type="component" value="Unassembled WGS sequence"/>
</dbReference>
<sequence>MNREVETGRDTSGSLSNNLDEDEINAKFAIASTFVKETATYIKNRGKEVDRAKKALDTEKEKTADERDDALVAQLEQQYKTALIENETWLPGGTGRKVVNALNAAVGGNLSAGATQFVQMGVANYLQQEGASLLGEWTREGKLTEGSPLHAALHGAVGCLGAAAGGGDCGAGGMGAATSSLLTNLFTAQPDETVAEKETKRDIIVGLTTAMALGTNLDPGTAMNSAVSSVDNNYLISAQIAQKRKELEACQSSFCRFQVESKWTGVDIGQELSFDAGVVAGVPAGLHDTIDGVVKMLGNPGKTYEALRLLLNSDDLLGNVSDAVKQSFRDRLDKMDEEYLKGGAEGAFNSGMETGKLFMDIAGLLTGAGGAVKTTAMATEKVIARVVALKGAGRSVVGRGLDQAGDAAKAGDDLVELGRDTDLPEHRDSTAGRETGQDSHTHDDVATSTNDPRTSDNASSVGQNEASHHSGVDGSILHKFPLSQTQIDEIRSIPHGQRPDPSDYLSSSYINEHISQFDDGASRFMSQRNLEKYGIAQRDGTSFVMTKSEADKLLLSSNGNSRAMANALGLPEDFFDANTLVRVDIPKPRELNLRIPSGNEAGANDLWVPGGRLPDGALEAVIDAGDISPSQFRQTPLSF</sequence>
<dbReference type="EMBL" id="MDTQ01000001">
    <property type="protein sequence ID" value="ODC03936.1"/>
    <property type="molecule type" value="Genomic_DNA"/>
</dbReference>
<organism evidence="2 3">
    <name type="scientific">Terasakiispira papahanaumokuakeensis</name>
    <dbReference type="NCBI Taxonomy" id="197479"/>
    <lineage>
        <taxon>Bacteria</taxon>
        <taxon>Pseudomonadati</taxon>
        <taxon>Pseudomonadota</taxon>
        <taxon>Gammaproteobacteria</taxon>
        <taxon>Oceanospirillales</taxon>
        <taxon>Terasakiispira</taxon>
    </lineage>
</organism>
<feature type="region of interest" description="Disordered" evidence="1">
    <location>
        <begin position="415"/>
        <end position="476"/>
    </location>
</feature>
<keyword evidence="3" id="KW-1185">Reference proteome</keyword>
<dbReference type="RefSeq" id="WP_068998598.1">
    <property type="nucleotide sequence ID" value="NZ_MDTQ01000001.1"/>
</dbReference>
<dbReference type="STRING" id="197479.BFW38_10690"/>
<accession>A0A1E2VAS4</accession>
<reference evidence="2 3" key="1">
    <citation type="submission" date="2016-08" db="EMBL/GenBank/DDBJ databases">
        <authorList>
            <person name="Seilhamer J.J."/>
        </authorList>
    </citation>
    <scope>NUCLEOTIDE SEQUENCE [LARGE SCALE GENOMIC DNA]</scope>
    <source>
        <strain evidence="2 3">PH27A</strain>
    </source>
</reference>
<dbReference type="AlphaFoldDB" id="A0A1E2VAS4"/>
<feature type="compositionally biased region" description="Polar residues" evidence="1">
    <location>
        <begin position="446"/>
        <end position="465"/>
    </location>
</feature>
<evidence type="ECO:0000313" key="2">
    <source>
        <dbReference type="EMBL" id="ODC03936.1"/>
    </source>
</evidence>
<dbReference type="OrthoDB" id="7182479at2"/>
<proteinExistence type="predicted"/>
<feature type="compositionally biased region" description="Basic and acidic residues" evidence="1">
    <location>
        <begin position="415"/>
        <end position="445"/>
    </location>
</feature>